<sequence length="647" mass="71671">MNDSISILEQLVTAIEQAGVNVAPTYQEYMPLAFAIANSCGEEGRTRFHRICRISEKYHHDEADKLYGHALTKGTGRNSLGTVFHLAEVAGVKMDPKLANLQNLQSLHTHTRARVSYNAHPDTSDGTPPDTVFTDPASPLSDGVSKTILPARLPSFPDYRWPAFLQGIIDCGNSPAQRDILLLGAATVLGSTLNKLVSFVYGRKHKYPCLQVFVTAPPASGKGALTWVRRLAEPIHNALLDTYREKIKTYRMEKTKWDTLGKEKANTPEPEQPQLKMLLIAGDNTGTGIQENLMDSGGVGLICETEADTVSTAIGGDHGHWSDLLRKCFDHDRLAYNRRTNHEYRECNVTFLCVLLSGTPAQIKPLIPSAENGLFSRQLFYYMPAIEEWEDQFNEADTDYDSRFLEWGAQWKEVLDAITASVSNINMKLTHEQKEIFNFHFARVFGRASAIHGNQMKSAVTRIAINIFRIISIIALLRSLESLLPGGERSGEPQENIVRTLLNCPGLTPSAHIPQENIADGIVPQFNLSIRTDDFYAVLALVEPLYRHACHILSLLPAGTPTAPSANMTPETLFDCLPLRFTRNEAIDKGEQVGVPAGSVDSLLKRMTERGQLVKVGRGEYEFNARMHTRTCVGVRESASSASLQDS</sequence>
<dbReference type="AlphaFoldDB" id="A0A069SMZ7"/>
<dbReference type="InterPro" id="IPR025048">
    <property type="entry name" value="DUF3987"/>
</dbReference>
<name>A0A069SMZ7_PHOVU</name>
<reference evidence="2 3" key="1">
    <citation type="submission" date="2014-04" db="EMBL/GenBank/DDBJ databases">
        <authorList>
            <person name="Sears C."/>
            <person name="Carroll K."/>
            <person name="Sack B.R."/>
            <person name="Qadri F."/>
            <person name="Myers L.L."/>
            <person name="Chung G.-T."/>
            <person name="Escheverria P."/>
            <person name="Fraser C.M."/>
            <person name="Sadzewicz L."/>
            <person name="Shefchek K.A."/>
            <person name="Tallon L."/>
            <person name="Das S.P."/>
            <person name="Daugherty S."/>
            <person name="Mongodin E.F."/>
        </authorList>
    </citation>
    <scope>NUCLEOTIDE SEQUENCE [LARGE SCALE GENOMIC DNA]</scope>
    <source>
        <strain evidence="2 3">3975 RP4</strain>
    </source>
</reference>
<dbReference type="Pfam" id="PF13148">
    <property type="entry name" value="DUF3987"/>
    <property type="match status" value="1"/>
</dbReference>
<dbReference type="Proteomes" id="UP000027661">
    <property type="component" value="Unassembled WGS sequence"/>
</dbReference>
<evidence type="ECO:0000313" key="3">
    <source>
        <dbReference type="Proteomes" id="UP000027661"/>
    </source>
</evidence>
<dbReference type="InterPro" id="IPR014819">
    <property type="entry name" value="PriCT_2"/>
</dbReference>
<dbReference type="Pfam" id="PF08707">
    <property type="entry name" value="PriCT_2"/>
    <property type="match status" value="1"/>
</dbReference>
<dbReference type="PATRIC" id="fig|1339352.3.peg.849"/>
<protein>
    <submittedName>
        <fullName evidence="2">Primase C terminal 2 family protein</fullName>
    </submittedName>
</protein>
<organism evidence="2 3">
    <name type="scientific">Phocaeicola vulgatus str. 3975 RP4</name>
    <dbReference type="NCBI Taxonomy" id="1339352"/>
    <lineage>
        <taxon>Bacteria</taxon>
        <taxon>Pseudomonadati</taxon>
        <taxon>Bacteroidota</taxon>
        <taxon>Bacteroidia</taxon>
        <taxon>Bacteroidales</taxon>
        <taxon>Bacteroidaceae</taxon>
        <taxon>Phocaeicola</taxon>
    </lineage>
</organism>
<evidence type="ECO:0000313" key="2">
    <source>
        <dbReference type="EMBL" id="KDS55583.1"/>
    </source>
</evidence>
<dbReference type="EMBL" id="JNHM01000012">
    <property type="protein sequence ID" value="KDS55583.1"/>
    <property type="molecule type" value="Genomic_DNA"/>
</dbReference>
<feature type="domain" description="Primase C-terminal 2" evidence="1">
    <location>
        <begin position="14"/>
        <end position="87"/>
    </location>
</feature>
<dbReference type="RefSeq" id="WP_032952498.1">
    <property type="nucleotide sequence ID" value="NZ_JNHM01000012.1"/>
</dbReference>
<evidence type="ECO:0000259" key="1">
    <source>
        <dbReference type="Pfam" id="PF08707"/>
    </source>
</evidence>
<proteinExistence type="predicted"/>
<dbReference type="GO" id="GO:0016817">
    <property type="term" value="F:hydrolase activity, acting on acid anhydrides"/>
    <property type="evidence" value="ECO:0007669"/>
    <property type="project" value="InterPro"/>
</dbReference>
<accession>A0A069SMZ7</accession>
<comment type="caution">
    <text evidence="2">The sequence shown here is derived from an EMBL/GenBank/DDBJ whole genome shotgun (WGS) entry which is preliminary data.</text>
</comment>
<gene>
    <name evidence="2" type="ORF">M099_0880</name>
</gene>